<feature type="region of interest" description="Disordered" evidence="1">
    <location>
        <begin position="723"/>
        <end position="761"/>
    </location>
</feature>
<evidence type="ECO:0000256" key="1">
    <source>
        <dbReference type="SAM" id="MobiDB-lite"/>
    </source>
</evidence>
<feature type="region of interest" description="Disordered" evidence="1">
    <location>
        <begin position="812"/>
        <end position="866"/>
    </location>
</feature>
<reference evidence="3 4" key="1">
    <citation type="submission" date="2019-02" db="EMBL/GenBank/DDBJ databases">
        <title>Opniocepnalus argus genome.</title>
        <authorList>
            <person name="Zhou C."/>
            <person name="Xiao S."/>
        </authorList>
    </citation>
    <scope>NUCLEOTIDE SEQUENCE [LARGE SCALE GENOMIC DNA]</scope>
    <source>
        <strain evidence="3">OARG1902GOOAL</strain>
        <tissue evidence="3">Muscle</tissue>
    </source>
</reference>
<dbReference type="EMBL" id="CM015724">
    <property type="protein sequence ID" value="KAF3697906.1"/>
    <property type="molecule type" value="Genomic_DNA"/>
</dbReference>
<gene>
    <name evidence="3" type="ORF">EXN66_Car013587</name>
</gene>
<sequence length="923" mass="102348">MFLNLTLFSRLLFVSGLVCAAVVSLFVCSASKILIPVDNGVKHNALRSLNSPPLLTAPLSTETGLRTGTNSETEMSENYREALSITGHKSNLLQFSHDRNLPGNKQSATGIIRAQRGHGSVATWPASSTFTSHFQYGGQSFERPLSNKELPQREAGSSFYQGFSPFWPHDNFQNPYNKDKNPRVYSGDEKVPSVSSLLSSQTSGYWFTPLPKSWSYHRSYEDTHDHTGGGIQSSEFLGFASQTGPRAPAVSRGLETSVTESSPSPKKLTSAITHFSQGLSSVSSREKQGYKDGKSLVFKDSVGPFGVNETIKRVTVDQASISFTKPHDQWASAEQSYSKLYSNLKKLQQTQRERLPFNNLRPLYHNVVLYSPLTNSLSKNPSLPAVYSTAQTPTRHPSHLVSAKTLEGFAPMPQTDPQQSYAFSNEKPVIERPSNTVKGASVYNYKPGQSPQNLYSFRGFKNPPWRAVKEPSHTSFDYRNSQPYNFDKGQDYRGKTHIKFAFLSPKYKFGLREAFTPKRDLTTIDSFSSSPGILHGTQTTTVSAPGSTTSSYEVQSEYYASRDSIRNLRPLQISKKMYDLKTFSSPPLEGGKDSATLQDKSQTLQQDFEGFELGSSRIWQPKSSGNHRWYSQTGEKVQKNVSTQSLNMPQVSNVGSAESVKTSRFSPDKYKRSKNTYAFVGFQLFPNTTEKAKIHWKNTKPNPNTEPTTRVFLSSFGPAGGLELESSPLTEPTTPSKNKPDAKKARPLSRITSRTVRGKHRKKLHTFTSLHNDTVTVSIVRFPKPLVRVKAVPYTDILGSASFSGIKAKAQAPTTASDKDNFPNTTATAQHKENPEANVEDFGSVEDEKQRVKSEEGDSGRETFDAFFGRKGSRRGGFNLSDVLSTDATKTQALGEDLLELNYLQKSTGNISFKSMKLSHSDK</sequence>
<evidence type="ECO:0000313" key="4">
    <source>
        <dbReference type="Proteomes" id="UP000503349"/>
    </source>
</evidence>
<dbReference type="Proteomes" id="UP000503349">
    <property type="component" value="Chromosome 13"/>
</dbReference>
<organism evidence="3 4">
    <name type="scientific">Channa argus</name>
    <name type="common">Northern snakehead</name>
    <name type="synonym">Ophicephalus argus</name>
    <dbReference type="NCBI Taxonomy" id="215402"/>
    <lineage>
        <taxon>Eukaryota</taxon>
        <taxon>Metazoa</taxon>
        <taxon>Chordata</taxon>
        <taxon>Craniata</taxon>
        <taxon>Vertebrata</taxon>
        <taxon>Euteleostomi</taxon>
        <taxon>Actinopterygii</taxon>
        <taxon>Neopterygii</taxon>
        <taxon>Teleostei</taxon>
        <taxon>Neoteleostei</taxon>
        <taxon>Acanthomorphata</taxon>
        <taxon>Anabantaria</taxon>
        <taxon>Anabantiformes</taxon>
        <taxon>Channoidei</taxon>
        <taxon>Channidae</taxon>
        <taxon>Channa</taxon>
    </lineage>
</organism>
<reference evidence="4" key="2">
    <citation type="submission" date="2019-02" db="EMBL/GenBank/DDBJ databases">
        <title>Opniocepnalus argus Var Kimnra genome.</title>
        <authorList>
            <person name="Zhou C."/>
            <person name="Xiao S."/>
        </authorList>
    </citation>
    <scope>NUCLEOTIDE SEQUENCE [LARGE SCALE GENOMIC DNA]</scope>
</reference>
<dbReference type="AlphaFoldDB" id="A0A6G1Q6W2"/>
<accession>A0A6G1Q6W2</accession>
<feature type="compositionally biased region" description="Polar residues" evidence="1">
    <location>
        <begin position="727"/>
        <end position="737"/>
    </location>
</feature>
<feature type="signal peptide" evidence="2">
    <location>
        <begin position="1"/>
        <end position="20"/>
    </location>
</feature>
<feature type="compositionally biased region" description="Polar residues" evidence="1">
    <location>
        <begin position="812"/>
        <end position="829"/>
    </location>
</feature>
<proteinExistence type="predicted"/>
<keyword evidence="2" id="KW-0732">Signal</keyword>
<name>A0A6G1Q6W2_CHAAH</name>
<evidence type="ECO:0000256" key="2">
    <source>
        <dbReference type="SAM" id="SignalP"/>
    </source>
</evidence>
<feature type="compositionally biased region" description="Basic and acidic residues" evidence="1">
    <location>
        <begin position="846"/>
        <end position="864"/>
    </location>
</feature>
<evidence type="ECO:0000313" key="3">
    <source>
        <dbReference type="EMBL" id="KAF3697906.1"/>
    </source>
</evidence>
<protein>
    <submittedName>
        <fullName evidence="3">Uncharacterized protein</fullName>
    </submittedName>
</protein>
<feature type="chain" id="PRO_5026226183" evidence="2">
    <location>
        <begin position="21"/>
        <end position="923"/>
    </location>
</feature>
<keyword evidence="4" id="KW-1185">Reference proteome</keyword>